<comment type="subcellular location">
    <subcellularLocation>
        <location evidence="8">Cell junction</location>
        <location evidence="8">Tight junction</location>
    </subcellularLocation>
    <subcellularLocation>
        <location evidence="8">Cell membrane</location>
        <topology evidence="8">Multi-pass membrane protein</topology>
    </subcellularLocation>
</comment>
<evidence type="ECO:0000313" key="9">
    <source>
        <dbReference type="Ensembl" id="ENSCMIP00000012248.1"/>
    </source>
</evidence>
<dbReference type="GeneTree" id="ENSGT00940000161252"/>
<evidence type="ECO:0000256" key="5">
    <source>
        <dbReference type="ARBA" id="ARBA00022949"/>
    </source>
</evidence>
<dbReference type="PANTHER" id="PTHR12002">
    <property type="entry name" value="CLAUDIN"/>
    <property type="match status" value="1"/>
</dbReference>
<proteinExistence type="inferred from homology"/>
<keyword evidence="4 8" id="KW-0812">Transmembrane</keyword>
<comment type="caution">
    <text evidence="8">Lacks conserved residue(s) required for the propagation of feature annotation.</text>
</comment>
<dbReference type="InParanoid" id="A0A4W3H610"/>
<dbReference type="Ensembl" id="ENSCMIT00000012536.1">
    <property type="protein sequence ID" value="ENSCMIP00000012248.1"/>
    <property type="gene ID" value="ENSCMIG00000006264.1"/>
</dbReference>
<evidence type="ECO:0000256" key="7">
    <source>
        <dbReference type="ARBA" id="ARBA00023136"/>
    </source>
</evidence>
<dbReference type="Gene3D" id="1.20.140.150">
    <property type="match status" value="1"/>
</dbReference>
<keyword evidence="7 8" id="KW-0472">Membrane</keyword>
<keyword evidence="6 8" id="KW-1133">Transmembrane helix</keyword>
<dbReference type="GO" id="GO:0005923">
    <property type="term" value="C:bicellular tight junction"/>
    <property type="evidence" value="ECO:0007669"/>
    <property type="project" value="UniProtKB-SubCell"/>
</dbReference>
<dbReference type="GO" id="GO:0005198">
    <property type="term" value="F:structural molecule activity"/>
    <property type="evidence" value="ECO:0007669"/>
    <property type="project" value="InterPro"/>
</dbReference>
<sequence length="176" mass="18880">MATTGLQVFAIILSLLALIGATVVTVLPNWKVNTFEGSNIISSTIHMQGLWTNCTWTSTGLFSCKYSLSILAQPAYIRAARTMMVLSCIVSILGIGFALPGMKCTRWIRDQQTKSCAAITGGASFIIAGTMCLVPVSCFTAGLISQYFKPSTPEANKYEIGGAIYAGFISPCYQDH</sequence>
<name>A0A4W3H610_CALMI</name>
<evidence type="ECO:0000256" key="6">
    <source>
        <dbReference type="ARBA" id="ARBA00022989"/>
    </source>
</evidence>
<feature type="transmembrane region" description="Helical" evidence="8">
    <location>
        <begin position="6"/>
        <end position="27"/>
    </location>
</feature>
<comment type="function">
    <text evidence="8">Claudins function as major constituents of the tight junction complexes that regulate the permeability of epithelia.</text>
</comment>
<dbReference type="Proteomes" id="UP000314986">
    <property type="component" value="Unassembled WGS sequence"/>
</dbReference>
<evidence type="ECO:0000313" key="10">
    <source>
        <dbReference type="Proteomes" id="UP000314986"/>
    </source>
</evidence>
<keyword evidence="10" id="KW-1185">Reference proteome</keyword>
<reference evidence="10" key="3">
    <citation type="journal article" date="2014" name="Nature">
        <title>Elephant shark genome provides unique insights into gnathostome evolution.</title>
        <authorList>
            <consortium name="International Elephant Shark Genome Sequencing Consortium"/>
            <person name="Venkatesh B."/>
            <person name="Lee A.P."/>
            <person name="Ravi V."/>
            <person name="Maurya A.K."/>
            <person name="Lian M.M."/>
            <person name="Swann J.B."/>
            <person name="Ohta Y."/>
            <person name="Flajnik M.F."/>
            <person name="Sutoh Y."/>
            <person name="Kasahara M."/>
            <person name="Hoon S."/>
            <person name="Gangu V."/>
            <person name="Roy S.W."/>
            <person name="Irimia M."/>
            <person name="Korzh V."/>
            <person name="Kondrychyn I."/>
            <person name="Lim Z.W."/>
            <person name="Tay B.H."/>
            <person name="Tohari S."/>
            <person name="Kong K.W."/>
            <person name="Ho S."/>
            <person name="Lorente-Galdos B."/>
            <person name="Quilez J."/>
            <person name="Marques-Bonet T."/>
            <person name="Raney B.J."/>
            <person name="Ingham P.W."/>
            <person name="Tay A."/>
            <person name="Hillier L.W."/>
            <person name="Minx P."/>
            <person name="Boehm T."/>
            <person name="Wilson R.K."/>
            <person name="Brenner S."/>
            <person name="Warren W.C."/>
        </authorList>
    </citation>
    <scope>NUCLEOTIDE SEQUENCE [LARGE SCALE GENOMIC DNA]</scope>
</reference>
<evidence type="ECO:0000256" key="8">
    <source>
        <dbReference type="RuleBase" id="RU060637"/>
    </source>
</evidence>
<dbReference type="InterPro" id="IPR017974">
    <property type="entry name" value="Claudin_CS"/>
</dbReference>
<evidence type="ECO:0000256" key="3">
    <source>
        <dbReference type="ARBA" id="ARBA00022475"/>
    </source>
</evidence>
<reference evidence="10" key="2">
    <citation type="journal article" date="2007" name="PLoS Biol.">
        <title>Survey sequencing and comparative analysis of the elephant shark (Callorhinchus milii) genome.</title>
        <authorList>
            <person name="Venkatesh B."/>
            <person name="Kirkness E.F."/>
            <person name="Loh Y.H."/>
            <person name="Halpern A.L."/>
            <person name="Lee A.P."/>
            <person name="Johnson J."/>
            <person name="Dandona N."/>
            <person name="Viswanathan L.D."/>
            <person name="Tay A."/>
            <person name="Venter J.C."/>
            <person name="Strausberg R.L."/>
            <person name="Brenner S."/>
        </authorList>
    </citation>
    <scope>NUCLEOTIDE SEQUENCE [LARGE SCALE GENOMIC DNA]</scope>
</reference>
<dbReference type="OMA" id="GMKCTHL"/>
<dbReference type="PRINTS" id="PR01077">
    <property type="entry name" value="CLAUDIN"/>
</dbReference>
<dbReference type="AlphaFoldDB" id="A0A4W3H610"/>
<reference evidence="9" key="5">
    <citation type="submission" date="2025-09" db="UniProtKB">
        <authorList>
            <consortium name="Ensembl"/>
        </authorList>
    </citation>
    <scope>IDENTIFICATION</scope>
</reference>
<protein>
    <recommendedName>
        <fullName evidence="8">Claudin</fullName>
    </recommendedName>
</protein>
<feature type="transmembrane region" description="Helical" evidence="8">
    <location>
        <begin position="122"/>
        <end position="144"/>
    </location>
</feature>
<keyword evidence="3 8" id="KW-1003">Cell membrane</keyword>
<dbReference type="FunCoup" id="A0A4W3H610">
    <property type="interactions" value="110"/>
</dbReference>
<dbReference type="PROSITE" id="PS01346">
    <property type="entry name" value="CLAUDIN"/>
    <property type="match status" value="1"/>
</dbReference>
<dbReference type="Pfam" id="PF00822">
    <property type="entry name" value="PMP22_Claudin"/>
    <property type="match status" value="1"/>
</dbReference>
<keyword evidence="2 8" id="KW-0796">Tight junction</keyword>
<dbReference type="InterPro" id="IPR006187">
    <property type="entry name" value="Claudin"/>
</dbReference>
<comment type="similarity">
    <text evidence="1 8">Belongs to the claudin family.</text>
</comment>
<evidence type="ECO:0000256" key="1">
    <source>
        <dbReference type="ARBA" id="ARBA00008295"/>
    </source>
</evidence>
<accession>A0A4W3H610</accession>
<dbReference type="STRING" id="7868.ENSCMIP00000012248"/>
<feature type="transmembrane region" description="Helical" evidence="8">
    <location>
        <begin position="83"/>
        <end position="102"/>
    </location>
</feature>
<evidence type="ECO:0000256" key="2">
    <source>
        <dbReference type="ARBA" id="ARBA00022427"/>
    </source>
</evidence>
<reference evidence="10" key="1">
    <citation type="journal article" date="2006" name="Science">
        <title>Ancient noncoding elements conserved in the human genome.</title>
        <authorList>
            <person name="Venkatesh B."/>
            <person name="Kirkness E.F."/>
            <person name="Loh Y.H."/>
            <person name="Halpern A.L."/>
            <person name="Lee A.P."/>
            <person name="Johnson J."/>
            <person name="Dandona N."/>
            <person name="Viswanathan L.D."/>
            <person name="Tay A."/>
            <person name="Venter J.C."/>
            <person name="Strausberg R.L."/>
            <person name="Brenner S."/>
        </authorList>
    </citation>
    <scope>NUCLEOTIDE SEQUENCE [LARGE SCALE GENOMIC DNA]</scope>
</reference>
<reference evidence="9" key="4">
    <citation type="submission" date="2025-08" db="UniProtKB">
        <authorList>
            <consortium name="Ensembl"/>
        </authorList>
    </citation>
    <scope>IDENTIFICATION</scope>
</reference>
<evidence type="ECO:0000256" key="4">
    <source>
        <dbReference type="ARBA" id="ARBA00022692"/>
    </source>
</evidence>
<organism evidence="9 10">
    <name type="scientific">Callorhinchus milii</name>
    <name type="common">Ghost shark</name>
    <dbReference type="NCBI Taxonomy" id="7868"/>
    <lineage>
        <taxon>Eukaryota</taxon>
        <taxon>Metazoa</taxon>
        <taxon>Chordata</taxon>
        <taxon>Craniata</taxon>
        <taxon>Vertebrata</taxon>
        <taxon>Chondrichthyes</taxon>
        <taxon>Holocephali</taxon>
        <taxon>Chimaeriformes</taxon>
        <taxon>Callorhinchidae</taxon>
        <taxon>Callorhinchus</taxon>
    </lineage>
</organism>
<keyword evidence="5 8" id="KW-0965">Cell junction</keyword>
<dbReference type="InterPro" id="IPR004031">
    <property type="entry name" value="PMP22/EMP/MP20/Claudin"/>
</dbReference>
<dbReference type="GO" id="GO:0005886">
    <property type="term" value="C:plasma membrane"/>
    <property type="evidence" value="ECO:0007669"/>
    <property type="project" value="UniProtKB-SubCell"/>
</dbReference>